<dbReference type="SUPFAM" id="SSF51182">
    <property type="entry name" value="RmlC-like cupins"/>
    <property type="match status" value="1"/>
</dbReference>
<evidence type="ECO:0000313" key="2">
    <source>
        <dbReference type="EMBL" id="OBJ84503.1"/>
    </source>
</evidence>
<dbReference type="Proteomes" id="UP000093925">
    <property type="component" value="Unassembled WGS sequence"/>
</dbReference>
<accession>A0A1A3J4E1</accession>
<sequence>MRRSSVCVLALFALMAWLGFPLLQPSSSSSVDYSIVAQSSDHGRAFVVRDATIEPGGRIGWHWHRGTVIAAVKEGTLYHYGSDCSLDGIYRAGESFVEPSGADHVHDGRNLGATPVVLEVMYIIPDGTPLADAREAPPGCVT</sequence>
<gene>
    <name evidence="2" type="ORF">A5640_15350</name>
</gene>
<evidence type="ECO:0000259" key="1">
    <source>
        <dbReference type="Pfam" id="PF07883"/>
    </source>
</evidence>
<name>A0A1A3J4E1_MYCAS</name>
<evidence type="ECO:0000313" key="3">
    <source>
        <dbReference type="Proteomes" id="UP000093925"/>
    </source>
</evidence>
<dbReference type="Pfam" id="PF07883">
    <property type="entry name" value="Cupin_2"/>
    <property type="match status" value="1"/>
</dbReference>
<dbReference type="EMBL" id="LZLM01000084">
    <property type="protein sequence ID" value="OBJ84503.1"/>
    <property type="molecule type" value="Genomic_DNA"/>
</dbReference>
<organism evidence="2 3">
    <name type="scientific">Mycobacterium asiaticum</name>
    <dbReference type="NCBI Taxonomy" id="1790"/>
    <lineage>
        <taxon>Bacteria</taxon>
        <taxon>Bacillati</taxon>
        <taxon>Actinomycetota</taxon>
        <taxon>Actinomycetes</taxon>
        <taxon>Mycobacteriales</taxon>
        <taxon>Mycobacteriaceae</taxon>
        <taxon>Mycobacterium</taxon>
    </lineage>
</organism>
<reference evidence="2 3" key="1">
    <citation type="submission" date="2016-06" db="EMBL/GenBank/DDBJ databases">
        <authorList>
            <person name="Kjaerup R.B."/>
            <person name="Dalgaard T.S."/>
            <person name="Juul-Madsen H.R."/>
        </authorList>
    </citation>
    <scope>NUCLEOTIDE SEQUENCE [LARGE SCALE GENOMIC DNA]</scope>
    <source>
        <strain evidence="2 3">1276495.2</strain>
    </source>
</reference>
<dbReference type="InterPro" id="IPR014710">
    <property type="entry name" value="RmlC-like_jellyroll"/>
</dbReference>
<feature type="domain" description="Cupin type-2" evidence="1">
    <location>
        <begin position="51"/>
        <end position="118"/>
    </location>
</feature>
<dbReference type="InterPro" id="IPR011051">
    <property type="entry name" value="RmlC_Cupin_sf"/>
</dbReference>
<comment type="caution">
    <text evidence="2">The sequence shown here is derived from an EMBL/GenBank/DDBJ whole genome shotgun (WGS) entry which is preliminary data.</text>
</comment>
<dbReference type="InterPro" id="IPR013096">
    <property type="entry name" value="Cupin_2"/>
</dbReference>
<dbReference type="AlphaFoldDB" id="A0A1A3J4E1"/>
<protein>
    <recommendedName>
        <fullName evidence="1">Cupin type-2 domain-containing protein</fullName>
    </recommendedName>
</protein>
<proteinExistence type="predicted"/>
<dbReference type="Gene3D" id="2.60.120.10">
    <property type="entry name" value="Jelly Rolls"/>
    <property type="match status" value="1"/>
</dbReference>